<reference evidence="1 2" key="1">
    <citation type="journal article" date="2019" name="Genome Biol. Evol.">
        <title>Insights into the evolution of the New World diploid cottons (Gossypium, subgenus Houzingenia) based on genome sequencing.</title>
        <authorList>
            <person name="Grover C.E."/>
            <person name="Arick M.A. 2nd"/>
            <person name="Thrash A."/>
            <person name="Conover J.L."/>
            <person name="Sanders W.S."/>
            <person name="Peterson D.G."/>
            <person name="Frelichowski J.E."/>
            <person name="Scheffler J.A."/>
            <person name="Scheffler B.E."/>
            <person name="Wendel J.F."/>
        </authorList>
    </citation>
    <scope>NUCLEOTIDE SEQUENCE [LARGE SCALE GENOMIC DNA]</scope>
    <source>
        <strain evidence="1">1</strain>
        <tissue evidence="1">Leaf</tissue>
    </source>
</reference>
<name>A0A7J9L4D7_GOSSC</name>
<dbReference type="Proteomes" id="UP000593576">
    <property type="component" value="Unassembled WGS sequence"/>
</dbReference>
<dbReference type="AlphaFoldDB" id="A0A7J9L4D7"/>
<sequence>MPVVSFIRKLETRGRSLNSY</sequence>
<accession>A0A7J9L4D7</accession>
<comment type="caution">
    <text evidence="1">The sequence shown here is derived from an EMBL/GenBank/DDBJ whole genome shotgun (WGS) entry which is preliminary data.</text>
</comment>
<dbReference type="EMBL" id="JABFAF010000004">
    <property type="protein sequence ID" value="MBA0853558.1"/>
    <property type="molecule type" value="Genomic_DNA"/>
</dbReference>
<evidence type="ECO:0000313" key="1">
    <source>
        <dbReference type="EMBL" id="MBA0853558.1"/>
    </source>
</evidence>
<keyword evidence="2" id="KW-1185">Reference proteome</keyword>
<gene>
    <name evidence="1" type="ORF">Goshw_019114</name>
</gene>
<organism evidence="1 2">
    <name type="scientific">Gossypium schwendimanii</name>
    <name type="common">Cotton</name>
    <dbReference type="NCBI Taxonomy" id="34291"/>
    <lineage>
        <taxon>Eukaryota</taxon>
        <taxon>Viridiplantae</taxon>
        <taxon>Streptophyta</taxon>
        <taxon>Embryophyta</taxon>
        <taxon>Tracheophyta</taxon>
        <taxon>Spermatophyta</taxon>
        <taxon>Magnoliopsida</taxon>
        <taxon>eudicotyledons</taxon>
        <taxon>Gunneridae</taxon>
        <taxon>Pentapetalae</taxon>
        <taxon>rosids</taxon>
        <taxon>malvids</taxon>
        <taxon>Malvales</taxon>
        <taxon>Malvaceae</taxon>
        <taxon>Malvoideae</taxon>
        <taxon>Gossypium</taxon>
    </lineage>
</organism>
<protein>
    <submittedName>
        <fullName evidence="1">Uncharacterized protein</fullName>
    </submittedName>
</protein>
<proteinExistence type="predicted"/>
<evidence type="ECO:0000313" key="2">
    <source>
        <dbReference type="Proteomes" id="UP000593576"/>
    </source>
</evidence>